<accession>I3INU4</accession>
<protein>
    <submittedName>
        <fullName evidence="1">Putative methyltransferase</fullName>
    </submittedName>
</protein>
<keyword evidence="1" id="KW-0489">Methyltransferase</keyword>
<evidence type="ECO:0000313" key="1">
    <source>
        <dbReference type="EMBL" id="GAB63389.1"/>
    </source>
</evidence>
<dbReference type="OrthoDB" id="5180856at2"/>
<gene>
    <name evidence="1" type="ORF">KSU1_D0080</name>
</gene>
<dbReference type="STRING" id="247490.KSU1_D0080"/>
<dbReference type="SUPFAM" id="SSF53448">
    <property type="entry name" value="Nucleotide-diphospho-sugar transferases"/>
    <property type="match status" value="1"/>
</dbReference>
<dbReference type="GO" id="GO:0008168">
    <property type="term" value="F:methyltransferase activity"/>
    <property type="evidence" value="ECO:0007669"/>
    <property type="project" value="UniProtKB-KW"/>
</dbReference>
<dbReference type="EMBL" id="BAFH01000004">
    <property type="protein sequence ID" value="GAB63389.1"/>
    <property type="molecule type" value="Genomic_DNA"/>
</dbReference>
<organism evidence="1 2">
    <name type="scientific">Candidatus Jettenia caeni</name>
    <dbReference type="NCBI Taxonomy" id="247490"/>
    <lineage>
        <taxon>Bacteria</taxon>
        <taxon>Pseudomonadati</taxon>
        <taxon>Planctomycetota</taxon>
        <taxon>Candidatus Brocadiia</taxon>
        <taxon>Candidatus Brocadiales</taxon>
        <taxon>Candidatus Brocadiaceae</taxon>
        <taxon>Candidatus Jettenia</taxon>
    </lineage>
</organism>
<keyword evidence="1" id="KW-0808">Transferase</keyword>
<reference evidence="1 2" key="1">
    <citation type="journal article" date="2012" name="FEBS Lett.">
        <title>Anammox organism KSU-1 expresses a NirK-type copper-containing nitrite reductase instead of a NirS-type with cytochrome cd1.</title>
        <authorList>
            <person name="Hira D."/>
            <person name="Toh H."/>
            <person name="Migita C.T."/>
            <person name="Okubo H."/>
            <person name="Nishiyama T."/>
            <person name="Hattori M."/>
            <person name="Furukawa K."/>
            <person name="Fujii T."/>
        </authorList>
    </citation>
    <scope>NUCLEOTIDE SEQUENCE [LARGE SCALE GENOMIC DNA]</scope>
</reference>
<proteinExistence type="predicted"/>
<comment type="caution">
    <text evidence="1">The sequence shown here is derived from an EMBL/GenBank/DDBJ whole genome shotgun (WGS) entry which is preliminary data.</text>
</comment>
<dbReference type="Gene3D" id="3.90.550.10">
    <property type="entry name" value="Spore Coat Polysaccharide Biosynthesis Protein SpsA, Chain A"/>
    <property type="match status" value="1"/>
</dbReference>
<dbReference type="InterPro" id="IPR029044">
    <property type="entry name" value="Nucleotide-diphossugar_trans"/>
</dbReference>
<dbReference type="Proteomes" id="UP000002985">
    <property type="component" value="Unassembled WGS sequence"/>
</dbReference>
<dbReference type="eggNOG" id="COG1216">
    <property type="taxonomic scope" value="Bacteria"/>
</dbReference>
<name>I3INU4_9BACT</name>
<keyword evidence="2" id="KW-1185">Reference proteome</keyword>
<dbReference type="GO" id="GO:0032259">
    <property type="term" value="P:methylation"/>
    <property type="evidence" value="ECO:0007669"/>
    <property type="project" value="UniProtKB-KW"/>
</dbReference>
<dbReference type="AlphaFoldDB" id="I3INU4"/>
<evidence type="ECO:0000313" key="2">
    <source>
        <dbReference type="Proteomes" id="UP000002985"/>
    </source>
</evidence>
<sequence>MDGWQLKTPVAFLIFNRPDTTEKVFEVIRQAKPPKLLVVADGPRTDRPGEVEKCAATRAIIDRVDWDCEVLKNYSDINMGCKQCISSGLDWVFDTVGEAIILEDDCLPHLTFFRFCGELLEKYRSDERIALIGGINFQFGKKRTNNSYYFSRYNHIWGWASWSRAWQYYNVEMSAWPLIRDGKWLEDILGDSRLAKHWEGVFQATFEGEIDTWDYQWTFACWMQGALSILPNSNLVSNIGFSTEATHTTGQNAFANMRAESLEFPLLHPRYLIRDAMADKYTERVHFSINSIPIRVINKFKKILNKL</sequence>